<dbReference type="Gene3D" id="2.30.40.10">
    <property type="entry name" value="Urease, subunit C, domain 1"/>
    <property type="match status" value="1"/>
</dbReference>
<dbReference type="EMBL" id="JACHEU010000004">
    <property type="protein sequence ID" value="MBB6014127.1"/>
    <property type="molecule type" value="Genomic_DNA"/>
</dbReference>
<proteinExistence type="predicted"/>
<dbReference type="Gene3D" id="3.20.20.140">
    <property type="entry name" value="Metal-dependent hydrolases"/>
    <property type="match status" value="1"/>
</dbReference>
<dbReference type="PANTHER" id="PTHR32027:SF0">
    <property type="entry name" value="CYTOSINE DEAMINASE"/>
    <property type="match status" value="1"/>
</dbReference>
<reference evidence="2 3" key="1">
    <citation type="submission" date="2020-08" db="EMBL/GenBank/DDBJ databases">
        <title>Genomic Encyclopedia of Type Strains, Phase IV (KMG-IV): sequencing the most valuable type-strain genomes for metagenomic binning, comparative biology and taxonomic classification.</title>
        <authorList>
            <person name="Goeker M."/>
        </authorList>
    </citation>
    <scope>NUCLEOTIDE SEQUENCE [LARGE SCALE GENOMIC DNA]</scope>
    <source>
        <strain evidence="2 3">DSM 11099</strain>
    </source>
</reference>
<evidence type="ECO:0000259" key="1">
    <source>
        <dbReference type="Pfam" id="PF07969"/>
    </source>
</evidence>
<comment type="caution">
    <text evidence="2">The sequence shown here is derived from an EMBL/GenBank/DDBJ whole genome shotgun (WGS) entry which is preliminary data.</text>
</comment>
<dbReference type="InterPro" id="IPR052349">
    <property type="entry name" value="Metallo-hydrolase_Enzymes"/>
</dbReference>
<evidence type="ECO:0000313" key="3">
    <source>
        <dbReference type="Proteomes" id="UP000533306"/>
    </source>
</evidence>
<dbReference type="InterPro" id="IPR013108">
    <property type="entry name" value="Amidohydro_3"/>
</dbReference>
<dbReference type="Proteomes" id="UP000533306">
    <property type="component" value="Unassembled WGS sequence"/>
</dbReference>
<dbReference type="EC" id="3.5.4.1" evidence="2"/>
<dbReference type="InterPro" id="IPR011059">
    <property type="entry name" value="Metal-dep_hydrolase_composite"/>
</dbReference>
<dbReference type="GO" id="GO:0035888">
    <property type="term" value="F:isoguanine deaminase activity"/>
    <property type="evidence" value="ECO:0007669"/>
    <property type="project" value="TreeGrafter"/>
</dbReference>
<dbReference type="PANTHER" id="PTHR32027">
    <property type="entry name" value="CYTOSINE DEAMINASE"/>
    <property type="match status" value="1"/>
</dbReference>
<dbReference type="InterPro" id="IPR032466">
    <property type="entry name" value="Metal_Hydrolase"/>
</dbReference>
<organism evidence="2 3">
    <name type="scientific">Aquamicrobium lusatiense</name>
    <dbReference type="NCBI Taxonomy" id="89772"/>
    <lineage>
        <taxon>Bacteria</taxon>
        <taxon>Pseudomonadati</taxon>
        <taxon>Pseudomonadota</taxon>
        <taxon>Alphaproteobacteria</taxon>
        <taxon>Hyphomicrobiales</taxon>
        <taxon>Phyllobacteriaceae</taxon>
        <taxon>Aquamicrobium</taxon>
    </lineage>
</organism>
<dbReference type="GO" id="GO:0004131">
    <property type="term" value="F:cytosine deaminase activity"/>
    <property type="evidence" value="ECO:0007669"/>
    <property type="project" value="UniProtKB-EC"/>
</dbReference>
<name>A0A7W9S4U1_9HYPH</name>
<keyword evidence="3" id="KW-1185">Reference proteome</keyword>
<protein>
    <submittedName>
        <fullName evidence="2">Cytosine deaminase</fullName>
        <ecNumber evidence="2">3.5.4.1</ecNumber>
    </submittedName>
</protein>
<gene>
    <name evidence="2" type="ORF">HNR59_003521</name>
</gene>
<sequence length="417" mass="44575">MTKGHDIPRTDAPDGTLRLSGVGVAGLSGRHDIVVKNGFVAYVVPANPGDVGKASGGFVTPLLADVHVHLDKTHTIQRIKAGNPAPIQSLFDAIALMEEDRPNWTAADIRARAGRALEAAFAHGVGAVRSHVDWVTPDVPAAWPVLCELREEWKGRVDLQPAALVLGDIVPEAGSAIAARVAADRGVFGAFFYRNPDLATKVETMFSLAARHDLTLDFHVDEGLEPEADGLSLIIDAASRFGMAGRVLCGHACSLSLRAPDELERILAAGARAGVGLVVLPTTNLYLQDRGIGRTPRLRGLATLKEARAAGMEVMIASDNVGDAFYPYGDYDPLSILRLAVPSAHLEPDAWLDSITSLPARWCASNAFGPIEKGMQADFIWHGATDMGDLISRPRSERIVYRSGAPLLAANNDWRNA</sequence>
<dbReference type="AlphaFoldDB" id="A0A7W9S4U1"/>
<dbReference type="Pfam" id="PF07969">
    <property type="entry name" value="Amidohydro_3"/>
    <property type="match status" value="1"/>
</dbReference>
<dbReference type="RefSeq" id="WP_343060856.1">
    <property type="nucleotide sequence ID" value="NZ_JACHEU010000004.1"/>
</dbReference>
<accession>A0A7W9S4U1</accession>
<dbReference type="GO" id="GO:0006209">
    <property type="term" value="P:cytosine catabolic process"/>
    <property type="evidence" value="ECO:0007669"/>
    <property type="project" value="TreeGrafter"/>
</dbReference>
<keyword evidence="2" id="KW-0378">Hydrolase</keyword>
<evidence type="ECO:0000313" key="2">
    <source>
        <dbReference type="EMBL" id="MBB6014127.1"/>
    </source>
</evidence>
<dbReference type="SUPFAM" id="SSF51556">
    <property type="entry name" value="Metallo-dependent hydrolases"/>
    <property type="match status" value="1"/>
</dbReference>
<feature type="domain" description="Amidohydrolase 3" evidence="1">
    <location>
        <begin position="195"/>
        <end position="380"/>
    </location>
</feature>